<evidence type="ECO:0000313" key="4">
    <source>
        <dbReference type="Proteomes" id="UP000092730"/>
    </source>
</evidence>
<reference evidence="2" key="1">
    <citation type="submission" date="2013-07" db="EMBL/GenBank/DDBJ databases">
        <title>The Genome Sequence of Cryptococcus bestiolae CBS10118.</title>
        <authorList>
            <consortium name="The Broad Institute Genome Sequencing Platform"/>
            <person name="Cuomo C."/>
            <person name="Litvintseva A."/>
            <person name="Chen Y."/>
            <person name="Heitman J."/>
            <person name="Sun S."/>
            <person name="Springer D."/>
            <person name="Dromer F."/>
            <person name="Young S.K."/>
            <person name="Zeng Q."/>
            <person name="Gargeya S."/>
            <person name="Fitzgerald M."/>
            <person name="Abouelleil A."/>
            <person name="Alvarado L."/>
            <person name="Berlin A.M."/>
            <person name="Chapman S.B."/>
            <person name="Dewar J."/>
            <person name="Goldberg J."/>
            <person name="Griggs A."/>
            <person name="Gujja S."/>
            <person name="Hansen M."/>
            <person name="Howarth C."/>
            <person name="Imamovic A."/>
            <person name="Larimer J."/>
            <person name="McCowan C."/>
            <person name="Murphy C."/>
            <person name="Pearson M."/>
            <person name="Priest M."/>
            <person name="Roberts A."/>
            <person name="Saif S."/>
            <person name="Shea T."/>
            <person name="Sykes S."/>
            <person name="Wortman J."/>
            <person name="Nusbaum C."/>
            <person name="Birren B."/>
        </authorList>
    </citation>
    <scope>NUCLEOTIDE SEQUENCE [LARGE SCALE GENOMIC DNA]</scope>
    <source>
        <strain evidence="2">CBS 10118</strain>
    </source>
</reference>
<dbReference type="Proteomes" id="UP000092730">
    <property type="component" value="Chromosome 1"/>
</dbReference>
<accession>A0A1B9GGN9</accession>
<dbReference type="EMBL" id="CP144541">
    <property type="protein sequence ID" value="WVW81064.1"/>
    <property type="molecule type" value="Genomic_DNA"/>
</dbReference>
<dbReference type="KEGG" id="kbi:30206152"/>
<reference evidence="3" key="2">
    <citation type="submission" date="2013-07" db="EMBL/GenBank/DDBJ databases">
        <authorList>
            <consortium name="The Broad Institute Genome Sequencing Platform"/>
            <person name="Cuomo C."/>
            <person name="Litvintseva A."/>
            <person name="Chen Y."/>
            <person name="Heitman J."/>
            <person name="Sun S."/>
            <person name="Springer D."/>
            <person name="Dromer F."/>
            <person name="Young S.K."/>
            <person name="Zeng Q."/>
            <person name="Gargeya S."/>
            <person name="Fitzgerald M."/>
            <person name="Abouelleil A."/>
            <person name="Alvarado L."/>
            <person name="Berlin A.M."/>
            <person name="Chapman S.B."/>
            <person name="Dewar J."/>
            <person name="Goldberg J."/>
            <person name="Griggs A."/>
            <person name="Gujja S."/>
            <person name="Hansen M."/>
            <person name="Howarth C."/>
            <person name="Imamovic A."/>
            <person name="Larimer J."/>
            <person name="McCowan C."/>
            <person name="Murphy C."/>
            <person name="Pearson M."/>
            <person name="Priest M."/>
            <person name="Roberts A."/>
            <person name="Saif S."/>
            <person name="Shea T."/>
            <person name="Sykes S."/>
            <person name="Wortman J."/>
            <person name="Nusbaum C."/>
            <person name="Birren B."/>
        </authorList>
    </citation>
    <scope>NUCLEOTIDE SEQUENCE</scope>
    <source>
        <strain evidence="3">CBS 10118</strain>
    </source>
</reference>
<gene>
    <name evidence="2" type="ORF">I302_01753</name>
    <name evidence="3" type="ORF">I302_103055</name>
</gene>
<proteinExistence type="predicted"/>
<evidence type="ECO:0000313" key="3">
    <source>
        <dbReference type="EMBL" id="WVW81064.1"/>
    </source>
</evidence>
<reference evidence="3" key="4">
    <citation type="submission" date="2024-02" db="EMBL/GenBank/DDBJ databases">
        <title>Comparative genomics of Cryptococcus and Kwoniella reveals pathogenesis evolution and contrasting modes of karyotype evolution via chromosome fusion or intercentromeric recombination.</title>
        <authorList>
            <person name="Coelho M.A."/>
            <person name="David-Palma M."/>
            <person name="Shea T."/>
            <person name="Bowers K."/>
            <person name="McGinley-Smith S."/>
            <person name="Mohammad A.W."/>
            <person name="Gnirke A."/>
            <person name="Yurkov A.M."/>
            <person name="Nowrousian M."/>
            <person name="Sun S."/>
            <person name="Cuomo C.A."/>
            <person name="Heitman J."/>
        </authorList>
    </citation>
    <scope>NUCLEOTIDE SEQUENCE</scope>
    <source>
        <strain evidence="3">CBS 10118</strain>
    </source>
</reference>
<keyword evidence="4" id="KW-1185">Reference proteome</keyword>
<protein>
    <submittedName>
        <fullName evidence="2">Uncharacterized protein</fullName>
    </submittedName>
</protein>
<feature type="region of interest" description="Disordered" evidence="1">
    <location>
        <begin position="1"/>
        <end position="48"/>
    </location>
</feature>
<evidence type="ECO:0000313" key="2">
    <source>
        <dbReference type="EMBL" id="OCF30234.1"/>
    </source>
</evidence>
<dbReference type="GeneID" id="30206152"/>
<dbReference type="AlphaFoldDB" id="A0A1B9GGN9"/>
<reference evidence="2" key="3">
    <citation type="submission" date="2014-01" db="EMBL/GenBank/DDBJ databases">
        <title>Evolution of pathogenesis and genome organization in the Tremellales.</title>
        <authorList>
            <person name="Cuomo C."/>
            <person name="Litvintseva A."/>
            <person name="Heitman J."/>
            <person name="Chen Y."/>
            <person name="Sun S."/>
            <person name="Springer D."/>
            <person name="Dromer F."/>
            <person name="Young S."/>
            <person name="Zeng Q."/>
            <person name="Chapman S."/>
            <person name="Gujja S."/>
            <person name="Saif S."/>
            <person name="Birren B."/>
        </authorList>
    </citation>
    <scope>NUCLEOTIDE SEQUENCE</scope>
    <source>
        <strain evidence="2">CBS 10118</strain>
    </source>
</reference>
<name>A0A1B9GGN9_9TREE</name>
<feature type="compositionally biased region" description="Polar residues" evidence="1">
    <location>
        <begin position="35"/>
        <end position="44"/>
    </location>
</feature>
<dbReference type="VEuPathDB" id="FungiDB:I302_01753"/>
<dbReference type="EMBL" id="KI894018">
    <property type="protein sequence ID" value="OCF30234.1"/>
    <property type="molecule type" value="Genomic_DNA"/>
</dbReference>
<dbReference type="RefSeq" id="XP_019051304.1">
    <property type="nucleotide sequence ID" value="XM_019188426.1"/>
</dbReference>
<organism evidence="2">
    <name type="scientific">Kwoniella bestiolae CBS 10118</name>
    <dbReference type="NCBI Taxonomy" id="1296100"/>
    <lineage>
        <taxon>Eukaryota</taxon>
        <taxon>Fungi</taxon>
        <taxon>Dikarya</taxon>
        <taxon>Basidiomycota</taxon>
        <taxon>Agaricomycotina</taxon>
        <taxon>Tremellomycetes</taxon>
        <taxon>Tremellales</taxon>
        <taxon>Cryptococcaceae</taxon>
        <taxon>Kwoniella</taxon>
    </lineage>
</organism>
<evidence type="ECO:0000256" key="1">
    <source>
        <dbReference type="SAM" id="MobiDB-lite"/>
    </source>
</evidence>
<feature type="compositionally biased region" description="Polar residues" evidence="1">
    <location>
        <begin position="1"/>
        <end position="15"/>
    </location>
</feature>
<sequence>MPQRSSNGSRPGTNQRARERAAQVLADLYDDDTVPANQSSQDPTQPEYWEHRIAECDTKLSDLSQEKAIFRSLGGVEGRRTTPMDRYLDECTQNEQWYQLKREHAIFRAESARTTYTSADADHLLEMLYATKVSRNPDGSAVSFGFSLPREAGINAASAWYIFDKYRRPSGDEPVDPWTSAPENQYLLNTTLADDLVQKFKHDDDAVRRVRELSTALRSMASSG</sequence>